<keyword evidence="2" id="KW-1185">Reference proteome</keyword>
<accession>E4ZYT8</accession>
<dbReference type="EMBL" id="FP929129">
    <property type="protein sequence ID" value="CBX96614.1"/>
    <property type="molecule type" value="Genomic_DNA"/>
</dbReference>
<organism evidence="2">
    <name type="scientific">Leptosphaeria maculans (strain JN3 / isolate v23.1.3 / race Av1-4-5-6-7-8)</name>
    <name type="common">Blackleg fungus</name>
    <name type="synonym">Phoma lingam</name>
    <dbReference type="NCBI Taxonomy" id="985895"/>
    <lineage>
        <taxon>Eukaryota</taxon>
        <taxon>Fungi</taxon>
        <taxon>Dikarya</taxon>
        <taxon>Ascomycota</taxon>
        <taxon>Pezizomycotina</taxon>
        <taxon>Dothideomycetes</taxon>
        <taxon>Pleosporomycetidae</taxon>
        <taxon>Pleosporales</taxon>
        <taxon>Pleosporineae</taxon>
        <taxon>Leptosphaeriaceae</taxon>
        <taxon>Plenodomus</taxon>
        <taxon>Plenodomus lingam/Leptosphaeria maculans species complex</taxon>
    </lineage>
</organism>
<reference evidence="2" key="1">
    <citation type="journal article" date="2011" name="Nat. Commun.">
        <title>Effector diversification within compartments of the Leptosphaeria maculans genome affected by Repeat-Induced Point mutations.</title>
        <authorList>
            <person name="Rouxel T."/>
            <person name="Grandaubert J."/>
            <person name="Hane J.K."/>
            <person name="Hoede C."/>
            <person name="van de Wouw A.P."/>
            <person name="Couloux A."/>
            <person name="Dominguez V."/>
            <person name="Anthouard V."/>
            <person name="Bally P."/>
            <person name="Bourras S."/>
            <person name="Cozijnsen A.J."/>
            <person name="Ciuffetti L.M."/>
            <person name="Degrave A."/>
            <person name="Dilmaghani A."/>
            <person name="Duret L."/>
            <person name="Fudal I."/>
            <person name="Goodwin S.B."/>
            <person name="Gout L."/>
            <person name="Glaser N."/>
            <person name="Linglin J."/>
            <person name="Kema G.H.J."/>
            <person name="Lapalu N."/>
            <person name="Lawrence C.B."/>
            <person name="May K."/>
            <person name="Meyer M."/>
            <person name="Ollivier B."/>
            <person name="Poulain J."/>
            <person name="Schoch C.L."/>
            <person name="Simon A."/>
            <person name="Spatafora J.W."/>
            <person name="Stachowiak A."/>
            <person name="Turgeon B.G."/>
            <person name="Tyler B.M."/>
            <person name="Vincent D."/>
            <person name="Weissenbach J."/>
            <person name="Amselem J."/>
            <person name="Quesneville H."/>
            <person name="Oliver R.P."/>
            <person name="Wincker P."/>
            <person name="Balesdent M.-H."/>
            <person name="Howlett B.J."/>
        </authorList>
    </citation>
    <scope>NUCLEOTIDE SEQUENCE [LARGE SCALE GENOMIC DNA]</scope>
    <source>
        <strain evidence="2">JN3 / isolate v23.1.3 / race Av1-4-5-6-7-8</strain>
    </source>
</reference>
<proteinExistence type="predicted"/>
<dbReference type="InParanoid" id="E4ZYT8"/>
<sequence length="64" mass="7554">MLSRQRKPRDRHCNPHTQTLLVPMIYTYFVPIRKEPSRLQRQVCSAFDVACCFGHLHLQISNSK</sequence>
<dbReference type="VEuPathDB" id="FungiDB:LEMA_uP108790.1"/>
<evidence type="ECO:0000313" key="1">
    <source>
        <dbReference type="EMBL" id="CBX96614.1"/>
    </source>
</evidence>
<dbReference type="Proteomes" id="UP000002668">
    <property type="component" value="Genome"/>
</dbReference>
<evidence type="ECO:0000313" key="2">
    <source>
        <dbReference type="Proteomes" id="UP000002668"/>
    </source>
</evidence>
<gene>
    <name evidence="1" type="ORF">LEMA_uP108790.1</name>
</gene>
<dbReference type="HOGENOM" id="CLU_2868087_0_0_1"/>
<dbReference type="AlphaFoldDB" id="E4ZYT8"/>
<protein>
    <submittedName>
        <fullName evidence="1">Predicted protein</fullName>
    </submittedName>
</protein>
<name>E4ZYT8_LEPMJ</name>